<evidence type="ECO:0000313" key="4">
    <source>
        <dbReference type="Proteomes" id="UP000297527"/>
    </source>
</evidence>
<feature type="region of interest" description="Disordered" evidence="2">
    <location>
        <begin position="234"/>
        <end position="266"/>
    </location>
</feature>
<sequence length="266" mass="30819">MASENHAESSEKHRSAIIAYENHADKAYHCPLCLGSGRIPRRMNDIAERSVASVDGQQPGQRRSEVRAIELLWARLNDEEKREFEQKREDEKRKTPDASNAMAQSIITESKGLRVEKERREAKIKKYVRATASEGNELKDQKKRALKGSQKMLLNCKKIRDEDQGLEERMNQIMEIGGAEGLEELEIMNKFYEHQINRLQNMNRRYRERKELGERINRAVDVDAEGEQELKNLRKLDDYETKELEDEESNYGLGGKPCGSQEKNRG</sequence>
<dbReference type="Proteomes" id="UP000297527">
    <property type="component" value="Unassembled WGS sequence"/>
</dbReference>
<dbReference type="AlphaFoldDB" id="A0A4Z1ID62"/>
<dbReference type="EMBL" id="PQXN01000104">
    <property type="protein sequence ID" value="TGO54627.1"/>
    <property type="molecule type" value="Genomic_DNA"/>
</dbReference>
<reference evidence="3 4" key="1">
    <citation type="submission" date="2017-12" db="EMBL/GenBank/DDBJ databases">
        <title>Comparative genomics of Botrytis spp.</title>
        <authorList>
            <person name="Valero-Jimenez C.A."/>
            <person name="Tapia P."/>
            <person name="Veloso J."/>
            <person name="Silva-Moreno E."/>
            <person name="Staats M."/>
            <person name="Valdes J.H."/>
            <person name="Van Kan J.A.L."/>
        </authorList>
    </citation>
    <scope>NUCLEOTIDE SEQUENCE [LARGE SCALE GENOMIC DNA]</scope>
    <source>
        <strain evidence="3 4">MUCL11595</strain>
    </source>
</reference>
<evidence type="ECO:0000256" key="2">
    <source>
        <dbReference type="SAM" id="MobiDB-lite"/>
    </source>
</evidence>
<proteinExistence type="predicted"/>
<protein>
    <submittedName>
        <fullName evidence="3">Uncharacterized protein</fullName>
    </submittedName>
</protein>
<keyword evidence="4" id="KW-1185">Reference proteome</keyword>
<feature type="compositionally biased region" description="Basic and acidic residues" evidence="2">
    <location>
        <begin position="80"/>
        <end position="96"/>
    </location>
</feature>
<dbReference type="OrthoDB" id="3529717at2759"/>
<comment type="caution">
    <text evidence="3">The sequence shown here is derived from an EMBL/GenBank/DDBJ whole genome shotgun (WGS) entry which is preliminary data.</text>
</comment>
<organism evidence="3 4">
    <name type="scientific">Botryotinia convoluta</name>
    <dbReference type="NCBI Taxonomy" id="54673"/>
    <lineage>
        <taxon>Eukaryota</taxon>
        <taxon>Fungi</taxon>
        <taxon>Dikarya</taxon>
        <taxon>Ascomycota</taxon>
        <taxon>Pezizomycotina</taxon>
        <taxon>Leotiomycetes</taxon>
        <taxon>Helotiales</taxon>
        <taxon>Sclerotiniaceae</taxon>
        <taxon>Botryotinia</taxon>
    </lineage>
</organism>
<gene>
    <name evidence="3" type="ORF">BCON_0104g00240</name>
</gene>
<feature type="region of interest" description="Disordered" evidence="2">
    <location>
        <begin position="80"/>
        <end position="102"/>
    </location>
</feature>
<keyword evidence="1" id="KW-0175">Coiled coil</keyword>
<feature type="coiled-coil region" evidence="1">
    <location>
        <begin position="182"/>
        <end position="209"/>
    </location>
</feature>
<accession>A0A4Z1ID62</accession>
<evidence type="ECO:0000313" key="3">
    <source>
        <dbReference type="EMBL" id="TGO54627.1"/>
    </source>
</evidence>
<name>A0A4Z1ID62_9HELO</name>
<evidence type="ECO:0000256" key="1">
    <source>
        <dbReference type="SAM" id="Coils"/>
    </source>
</evidence>